<dbReference type="SMART" id="SM00903">
    <property type="entry name" value="Flavin_Reduct"/>
    <property type="match status" value="1"/>
</dbReference>
<comment type="caution">
    <text evidence="4">The sequence shown here is derived from an EMBL/GenBank/DDBJ whole genome shotgun (WGS) entry which is preliminary data.</text>
</comment>
<dbReference type="InterPro" id="IPR012349">
    <property type="entry name" value="Split_barrel_FMN-bd"/>
</dbReference>
<evidence type="ECO:0000313" key="4">
    <source>
        <dbReference type="EMBL" id="RKD73347.1"/>
    </source>
</evidence>
<dbReference type="PANTHER" id="PTHR30466:SF11">
    <property type="entry name" value="FLAVIN-DEPENDENT MONOOXYGENASE, REDUCTASE SUBUNIT HSAB"/>
    <property type="match status" value="1"/>
</dbReference>
<dbReference type="GO" id="GO:0010181">
    <property type="term" value="F:FMN binding"/>
    <property type="evidence" value="ECO:0007669"/>
    <property type="project" value="InterPro"/>
</dbReference>
<reference evidence="4 5" key="1">
    <citation type="submission" date="2018-09" db="EMBL/GenBank/DDBJ databases">
        <title>Genomic Encyclopedia of Archaeal and Bacterial Type Strains, Phase II (KMG-II): from individual species to whole genera.</title>
        <authorList>
            <person name="Goeker M."/>
        </authorList>
    </citation>
    <scope>NUCLEOTIDE SEQUENCE [LARGE SCALE GENOMIC DNA]</scope>
    <source>
        <strain evidence="4 5">DSM 17008</strain>
    </source>
</reference>
<organism evidence="4 5">
    <name type="scientific">Sinobaca qinghaiensis</name>
    <dbReference type="NCBI Taxonomy" id="342944"/>
    <lineage>
        <taxon>Bacteria</taxon>
        <taxon>Bacillati</taxon>
        <taxon>Bacillota</taxon>
        <taxon>Bacilli</taxon>
        <taxon>Bacillales</taxon>
        <taxon>Sporolactobacillaceae</taxon>
        <taxon>Sinobaca</taxon>
    </lineage>
</organism>
<keyword evidence="5" id="KW-1185">Reference proteome</keyword>
<gene>
    <name evidence="4" type="ORF">ATL39_1639</name>
</gene>
<evidence type="ECO:0000313" key="5">
    <source>
        <dbReference type="Proteomes" id="UP000285120"/>
    </source>
</evidence>
<dbReference type="InterPro" id="IPR050268">
    <property type="entry name" value="NADH-dep_flavin_reductase"/>
</dbReference>
<dbReference type="EMBL" id="RAPK01000008">
    <property type="protein sequence ID" value="RKD73347.1"/>
    <property type="molecule type" value="Genomic_DNA"/>
</dbReference>
<protein>
    <submittedName>
        <fullName evidence="4">Flavin reductase (DIM6/NTAB) family NADH-FMN oxidoreductase RutF</fullName>
    </submittedName>
</protein>
<dbReference type="RefSeq" id="WP_120192835.1">
    <property type="nucleotide sequence ID" value="NZ_RAPK01000008.1"/>
</dbReference>
<proteinExistence type="inferred from homology"/>
<comment type="similarity">
    <text evidence="1">Belongs to the non-flavoprotein flavin reductase family.</text>
</comment>
<dbReference type="AlphaFoldDB" id="A0A419V4B4"/>
<dbReference type="PANTHER" id="PTHR30466">
    <property type="entry name" value="FLAVIN REDUCTASE"/>
    <property type="match status" value="1"/>
</dbReference>
<dbReference type="SUPFAM" id="SSF50475">
    <property type="entry name" value="FMN-binding split barrel"/>
    <property type="match status" value="1"/>
</dbReference>
<evidence type="ECO:0000259" key="3">
    <source>
        <dbReference type="SMART" id="SM00903"/>
    </source>
</evidence>
<dbReference type="OrthoDB" id="9792858at2"/>
<dbReference type="GO" id="GO:0042602">
    <property type="term" value="F:riboflavin reductase (NADPH) activity"/>
    <property type="evidence" value="ECO:0007669"/>
    <property type="project" value="TreeGrafter"/>
</dbReference>
<accession>A0A419V4B4</accession>
<dbReference type="Pfam" id="PF01613">
    <property type="entry name" value="Flavin_Reduct"/>
    <property type="match status" value="1"/>
</dbReference>
<name>A0A419V4B4_9BACL</name>
<evidence type="ECO:0000256" key="1">
    <source>
        <dbReference type="ARBA" id="ARBA00008898"/>
    </source>
</evidence>
<keyword evidence="2" id="KW-0560">Oxidoreductase</keyword>
<evidence type="ECO:0000256" key="2">
    <source>
        <dbReference type="ARBA" id="ARBA00023002"/>
    </source>
</evidence>
<dbReference type="InterPro" id="IPR002563">
    <property type="entry name" value="Flavin_Rdtase-like_dom"/>
</dbReference>
<dbReference type="Proteomes" id="UP000285120">
    <property type="component" value="Unassembled WGS sequence"/>
</dbReference>
<dbReference type="Gene3D" id="2.30.110.10">
    <property type="entry name" value="Electron Transport, Fmn-binding Protein, Chain A"/>
    <property type="match status" value="1"/>
</dbReference>
<feature type="domain" description="Flavin reductase like" evidence="3">
    <location>
        <begin position="10"/>
        <end position="149"/>
    </location>
</feature>
<sequence>MDDRLFKSAMGKFASGVTVITTETDEIYGMTANAFMSVSLDPKLVVVSVSKNATCHEKIKEAGTFSVSILSQEQEKYSMYFARQLKEDIEVSFERFEGQPIIEDSLASLVCRVHSTHETGDHTLFVGEVINLQVQDGDPLLYFEGKYNKFAE</sequence>